<evidence type="ECO:0000313" key="19">
    <source>
        <dbReference type="Proteomes" id="UP000295830"/>
    </source>
</evidence>
<comment type="similarity">
    <text evidence="3 16">Belongs to the lipase chaperone family.</text>
</comment>
<evidence type="ECO:0000256" key="4">
    <source>
        <dbReference type="ARBA" id="ARBA00019692"/>
    </source>
</evidence>
<evidence type="ECO:0000256" key="15">
    <source>
        <dbReference type="ARBA" id="ARBA00033028"/>
    </source>
</evidence>
<evidence type="ECO:0000256" key="11">
    <source>
        <dbReference type="ARBA" id="ARBA00023136"/>
    </source>
</evidence>
<comment type="function">
    <text evidence="1 16">May be involved in the folding of the extracellular lipase during its passage through the periplasm.</text>
</comment>
<keyword evidence="7 16" id="KW-0812">Transmembrane</keyword>
<dbReference type="GO" id="GO:0006457">
    <property type="term" value="P:protein folding"/>
    <property type="evidence" value="ECO:0007669"/>
    <property type="project" value="UniProtKB-UniRule"/>
</dbReference>
<dbReference type="EMBL" id="SOAX01000001">
    <property type="protein sequence ID" value="TDT44474.1"/>
    <property type="molecule type" value="Genomic_DNA"/>
</dbReference>
<comment type="subcellular location">
    <subcellularLocation>
        <location evidence="2">Cell inner membrane</location>
        <topology evidence="2">Single-pass membrane protein</topology>
        <orientation evidence="2">Periplasmic side</orientation>
    </subcellularLocation>
</comment>
<evidence type="ECO:0000256" key="12">
    <source>
        <dbReference type="ARBA" id="ARBA00023186"/>
    </source>
</evidence>
<dbReference type="InterPro" id="IPR004961">
    <property type="entry name" value="Lipase_chaperone"/>
</dbReference>
<evidence type="ECO:0000256" key="10">
    <source>
        <dbReference type="ARBA" id="ARBA00023098"/>
    </source>
</evidence>
<evidence type="ECO:0000256" key="13">
    <source>
        <dbReference type="ARBA" id="ARBA00030948"/>
    </source>
</evidence>
<evidence type="ECO:0000256" key="8">
    <source>
        <dbReference type="ARBA" id="ARBA00022963"/>
    </source>
</evidence>
<evidence type="ECO:0000256" key="5">
    <source>
        <dbReference type="ARBA" id="ARBA00022475"/>
    </source>
</evidence>
<dbReference type="GO" id="GO:0016042">
    <property type="term" value="P:lipid catabolic process"/>
    <property type="evidence" value="ECO:0007669"/>
    <property type="project" value="UniProtKB-UniRule"/>
</dbReference>
<reference evidence="18 19" key="1">
    <citation type="submission" date="2019-03" db="EMBL/GenBank/DDBJ databases">
        <title>Genomic Encyclopedia of Type Strains, Phase IV (KMG-IV): sequencing the most valuable type-strain genomes for metagenomic binning, comparative biology and taxonomic classification.</title>
        <authorList>
            <person name="Goeker M."/>
        </authorList>
    </citation>
    <scope>NUCLEOTIDE SEQUENCE [LARGE SCALE GENOMIC DNA]</scope>
    <source>
        <strain evidence="18 19">DSM 15505</strain>
    </source>
</reference>
<keyword evidence="19" id="KW-1185">Reference proteome</keyword>
<keyword evidence="9 16" id="KW-1133">Transmembrane helix</keyword>
<dbReference type="RefSeq" id="WP_133734851.1">
    <property type="nucleotide sequence ID" value="NZ_SOAX01000001.1"/>
</dbReference>
<evidence type="ECO:0000256" key="9">
    <source>
        <dbReference type="ARBA" id="ARBA00022989"/>
    </source>
</evidence>
<dbReference type="GO" id="GO:0051082">
    <property type="term" value="F:unfolded protein binding"/>
    <property type="evidence" value="ECO:0007669"/>
    <property type="project" value="UniProtKB-UniRule"/>
</dbReference>
<name>A0A4R7K267_9GAMM</name>
<evidence type="ECO:0000256" key="2">
    <source>
        <dbReference type="ARBA" id="ARBA00004383"/>
    </source>
</evidence>
<keyword evidence="5 16" id="KW-1003">Cell membrane</keyword>
<evidence type="ECO:0000256" key="7">
    <source>
        <dbReference type="ARBA" id="ARBA00022692"/>
    </source>
</evidence>
<dbReference type="HAMAP" id="MF_00790">
    <property type="entry name" value="Lipase_chap"/>
    <property type="match status" value="1"/>
</dbReference>
<dbReference type="SUPFAM" id="SSF158855">
    <property type="entry name" value="Lipase chaperone-like"/>
    <property type="match status" value="1"/>
</dbReference>
<proteinExistence type="inferred from homology"/>
<dbReference type="OrthoDB" id="7025807at2"/>
<keyword evidence="8 16" id="KW-0442">Lipid degradation</keyword>
<evidence type="ECO:0000256" key="1">
    <source>
        <dbReference type="ARBA" id="ARBA00003280"/>
    </source>
</evidence>
<protein>
    <recommendedName>
        <fullName evidence="4 16">Lipase chaperone</fullName>
    </recommendedName>
    <alternativeName>
        <fullName evidence="16">Lipase activator protein</fullName>
    </alternativeName>
    <alternativeName>
        <fullName evidence="15 16">Lipase foldase</fullName>
    </alternativeName>
    <alternativeName>
        <fullName evidence="13 16">Lipase helper protein</fullName>
    </alternativeName>
    <alternativeName>
        <fullName evidence="14 16">Lipase modulator</fullName>
    </alternativeName>
</protein>
<keyword evidence="6 16" id="KW-0997">Cell inner membrane</keyword>
<dbReference type="Pfam" id="PF03280">
    <property type="entry name" value="Lipase_chap"/>
    <property type="match status" value="1"/>
</dbReference>
<evidence type="ECO:0000313" key="18">
    <source>
        <dbReference type="EMBL" id="TDT44474.1"/>
    </source>
</evidence>
<evidence type="ECO:0000256" key="14">
    <source>
        <dbReference type="ARBA" id="ARBA00031542"/>
    </source>
</evidence>
<sequence>MTTKRFLGVATAVTVGIAGWLIMGVDQQQPEEPSARTPSVAETEPASASGETPAVIVETTDPGPRANDATQADEAFAPSLQGTEVDGRLNVDADGNLEVSREVRDYFDYFLATVGQRSLEEVVAHIEQQARKNLPDKAAGQAVDLLHDYVDYRKAEQDHMQQGLTAQQQKNHVDTLEQTFETLVDMRRRYLGQKNAKALFGTEEDYGRYALNRMEVTRNPDLTESERRERLARIEAEAPPEITEVRKRTTGHVAREQRVEAMREEGATDAEIKAFRAQHVGEEEAQRMAKIDAANERWQQQYQEYAKERATIGNAEGLSQEDREASIQRLRQRYFEGPGLARAEVRDRARRQDPDG</sequence>
<evidence type="ECO:0000256" key="16">
    <source>
        <dbReference type="HAMAP-Rule" id="MF_00790"/>
    </source>
</evidence>
<feature type="region of interest" description="Disordered" evidence="17">
    <location>
        <begin position="28"/>
        <end position="69"/>
    </location>
</feature>
<gene>
    <name evidence="16" type="primary">lifO</name>
    <name evidence="18" type="ORF">DES49_0584</name>
</gene>
<dbReference type="AlphaFoldDB" id="A0A4R7K267"/>
<organism evidence="18 19">
    <name type="scientific">Halospina denitrificans</name>
    <dbReference type="NCBI Taxonomy" id="332522"/>
    <lineage>
        <taxon>Bacteria</taxon>
        <taxon>Pseudomonadati</taxon>
        <taxon>Pseudomonadota</taxon>
        <taxon>Gammaproteobacteria</taxon>
        <taxon>Halospina</taxon>
    </lineage>
</organism>
<keyword evidence="12 16" id="KW-0143">Chaperone</keyword>
<dbReference type="Proteomes" id="UP000295830">
    <property type="component" value="Unassembled WGS sequence"/>
</dbReference>
<keyword evidence="11 16" id="KW-0472">Membrane</keyword>
<evidence type="ECO:0000256" key="3">
    <source>
        <dbReference type="ARBA" id="ARBA00010358"/>
    </source>
</evidence>
<comment type="caution">
    <text evidence="18">The sequence shown here is derived from an EMBL/GenBank/DDBJ whole genome shotgun (WGS) entry which is preliminary data.</text>
</comment>
<keyword evidence="10 16" id="KW-0443">Lipid metabolism</keyword>
<dbReference type="GO" id="GO:0005886">
    <property type="term" value="C:plasma membrane"/>
    <property type="evidence" value="ECO:0007669"/>
    <property type="project" value="UniProtKB-SubCell"/>
</dbReference>
<accession>A0A4R7K267</accession>
<evidence type="ECO:0000256" key="17">
    <source>
        <dbReference type="SAM" id="MobiDB-lite"/>
    </source>
</evidence>
<evidence type="ECO:0000256" key="6">
    <source>
        <dbReference type="ARBA" id="ARBA00022519"/>
    </source>
</evidence>